<gene>
    <name evidence="8" type="ORF">J2S77_000539</name>
</gene>
<evidence type="ECO:0000256" key="2">
    <source>
        <dbReference type="ARBA" id="ARBA00006706"/>
    </source>
</evidence>
<keyword evidence="5" id="KW-0460">Magnesium</keyword>
<sequence>MTIQLEKYKYDLDQLLVNRLEQLNLPQDFQQAVQYAINAGGKRLRPILMQETFRVFSEETYKVTDVMLALELVHTYSLIHDDLPAMDDDDLRRGQPTIHKKFDEATAILVGDGFLTYAFQLIANSSYLDAEEKVYVTQQLSQASGFEGMIQGQFLDLKSEGETISIDQLELVHRYKTGALIRAAVKIGAYLGGAIPPQIESLDRYAFYLGMTFQIQDDILDVTGSEDELGKPIGSDISLHKNTFPSLLGLEQAIEWREDCMTKAENALNEANVNNENLIAFINLFGRRNN</sequence>
<dbReference type="SFLD" id="SFLDS00005">
    <property type="entry name" value="Isoprenoid_Synthase_Type_I"/>
    <property type="match status" value="1"/>
</dbReference>
<keyword evidence="6" id="KW-0414">Isoprene biosynthesis</keyword>
<dbReference type="PROSITE" id="PS00444">
    <property type="entry name" value="POLYPRENYL_SYNTHASE_2"/>
    <property type="match status" value="1"/>
</dbReference>
<evidence type="ECO:0000256" key="5">
    <source>
        <dbReference type="ARBA" id="ARBA00022842"/>
    </source>
</evidence>
<evidence type="ECO:0000256" key="3">
    <source>
        <dbReference type="ARBA" id="ARBA00022679"/>
    </source>
</evidence>
<dbReference type="RefSeq" id="WP_306974398.1">
    <property type="nucleotide sequence ID" value="NZ_JAUSTQ010000002.1"/>
</dbReference>
<name>A0ABT9VCC9_9BACI</name>
<evidence type="ECO:0000256" key="4">
    <source>
        <dbReference type="ARBA" id="ARBA00022723"/>
    </source>
</evidence>
<dbReference type="PANTHER" id="PTHR43281">
    <property type="entry name" value="FARNESYL DIPHOSPHATE SYNTHASE"/>
    <property type="match status" value="1"/>
</dbReference>
<dbReference type="Proteomes" id="UP001224359">
    <property type="component" value="Unassembled WGS sequence"/>
</dbReference>
<protein>
    <submittedName>
        <fullName evidence="8">Geranylgeranyl diphosphate synthase type II</fullName>
        <ecNumber evidence="8">2.5.1.1</ecNumber>
        <ecNumber evidence="8">2.5.1.10</ecNumber>
        <ecNumber evidence="8">2.5.1.29</ecNumber>
    </submittedName>
</protein>
<dbReference type="GO" id="GO:0004337">
    <property type="term" value="F:(2E,6E)-farnesyl diphosphate synthase activity"/>
    <property type="evidence" value="ECO:0007669"/>
    <property type="project" value="UniProtKB-EC"/>
</dbReference>
<evidence type="ECO:0000313" key="8">
    <source>
        <dbReference type="EMBL" id="MDQ0158583.1"/>
    </source>
</evidence>
<comment type="caution">
    <text evidence="8">The sequence shown here is derived from an EMBL/GenBank/DDBJ whole genome shotgun (WGS) entry which is preliminary data.</text>
</comment>
<dbReference type="Pfam" id="PF00348">
    <property type="entry name" value="polyprenyl_synt"/>
    <property type="match status" value="1"/>
</dbReference>
<evidence type="ECO:0000256" key="1">
    <source>
        <dbReference type="ARBA" id="ARBA00001946"/>
    </source>
</evidence>
<evidence type="ECO:0000256" key="7">
    <source>
        <dbReference type="RuleBase" id="RU004466"/>
    </source>
</evidence>
<dbReference type="EC" id="2.5.1.1" evidence="8"/>
<dbReference type="EC" id="2.5.1.29" evidence="8"/>
<dbReference type="GO" id="GO:0004311">
    <property type="term" value="F:geranylgeranyl diphosphate synthase activity"/>
    <property type="evidence" value="ECO:0007669"/>
    <property type="project" value="UniProtKB-EC"/>
</dbReference>
<dbReference type="EC" id="2.5.1.10" evidence="8"/>
<dbReference type="PANTHER" id="PTHR43281:SF1">
    <property type="entry name" value="FARNESYL DIPHOSPHATE SYNTHASE"/>
    <property type="match status" value="1"/>
</dbReference>
<dbReference type="InterPro" id="IPR000092">
    <property type="entry name" value="Polyprenyl_synt"/>
</dbReference>
<organism evidence="8 9">
    <name type="scientific">Alkalibacillus salilacus</name>
    <dbReference type="NCBI Taxonomy" id="284582"/>
    <lineage>
        <taxon>Bacteria</taxon>
        <taxon>Bacillati</taxon>
        <taxon>Bacillota</taxon>
        <taxon>Bacilli</taxon>
        <taxon>Bacillales</taxon>
        <taxon>Bacillaceae</taxon>
        <taxon>Alkalibacillus</taxon>
    </lineage>
</organism>
<reference evidence="8 9" key="1">
    <citation type="submission" date="2023-07" db="EMBL/GenBank/DDBJ databases">
        <title>Genomic Encyclopedia of Type Strains, Phase IV (KMG-IV): sequencing the most valuable type-strain genomes for metagenomic binning, comparative biology and taxonomic classification.</title>
        <authorList>
            <person name="Goeker M."/>
        </authorList>
    </citation>
    <scope>NUCLEOTIDE SEQUENCE [LARGE SCALE GENOMIC DNA]</scope>
    <source>
        <strain evidence="8 9">DSM 16460</strain>
    </source>
</reference>
<dbReference type="Gene3D" id="1.10.600.10">
    <property type="entry name" value="Farnesyl Diphosphate Synthase"/>
    <property type="match status" value="1"/>
</dbReference>
<dbReference type="InterPro" id="IPR053378">
    <property type="entry name" value="Prenyl_diphosphate_synthase"/>
</dbReference>
<dbReference type="CDD" id="cd00685">
    <property type="entry name" value="Trans_IPPS_HT"/>
    <property type="match status" value="1"/>
</dbReference>
<dbReference type="NCBIfam" id="NF045485">
    <property type="entry name" value="FPPsyn"/>
    <property type="match status" value="1"/>
</dbReference>
<dbReference type="EMBL" id="JAUSTQ010000002">
    <property type="protein sequence ID" value="MDQ0158583.1"/>
    <property type="molecule type" value="Genomic_DNA"/>
</dbReference>
<dbReference type="PROSITE" id="PS00723">
    <property type="entry name" value="POLYPRENYL_SYNTHASE_1"/>
    <property type="match status" value="1"/>
</dbReference>
<dbReference type="SFLD" id="SFLDG01017">
    <property type="entry name" value="Polyprenyl_Transferase_Like"/>
    <property type="match status" value="1"/>
</dbReference>
<keyword evidence="4" id="KW-0479">Metal-binding</keyword>
<dbReference type="GO" id="GO:0004161">
    <property type="term" value="F:dimethylallyltranstransferase activity"/>
    <property type="evidence" value="ECO:0007669"/>
    <property type="project" value="UniProtKB-EC"/>
</dbReference>
<dbReference type="InterPro" id="IPR033749">
    <property type="entry name" value="Polyprenyl_synt_CS"/>
</dbReference>
<dbReference type="SUPFAM" id="SSF48576">
    <property type="entry name" value="Terpenoid synthases"/>
    <property type="match status" value="1"/>
</dbReference>
<dbReference type="InterPro" id="IPR008949">
    <property type="entry name" value="Isoprenoid_synthase_dom_sf"/>
</dbReference>
<comment type="cofactor">
    <cofactor evidence="1">
        <name>Mg(2+)</name>
        <dbReference type="ChEBI" id="CHEBI:18420"/>
    </cofactor>
</comment>
<comment type="similarity">
    <text evidence="2 7">Belongs to the FPP/GGPP synthase family.</text>
</comment>
<accession>A0ABT9VCC9</accession>
<keyword evidence="3 7" id="KW-0808">Transferase</keyword>
<evidence type="ECO:0000313" key="9">
    <source>
        <dbReference type="Proteomes" id="UP001224359"/>
    </source>
</evidence>
<evidence type="ECO:0000256" key="6">
    <source>
        <dbReference type="ARBA" id="ARBA00023229"/>
    </source>
</evidence>
<keyword evidence="9" id="KW-1185">Reference proteome</keyword>
<proteinExistence type="inferred from homology"/>